<dbReference type="EMBL" id="HBUE01194124">
    <property type="protein sequence ID" value="CAG6526734.1"/>
    <property type="molecule type" value="Transcribed_RNA"/>
</dbReference>
<accession>A0A8D8JQU5</accession>
<protein>
    <submittedName>
        <fullName evidence="1">(northern house mosquito) hypothetical protein</fullName>
    </submittedName>
</protein>
<dbReference type="EMBL" id="HBUE01300100">
    <property type="protein sequence ID" value="CAG6578450.1"/>
    <property type="molecule type" value="Transcribed_RNA"/>
</dbReference>
<evidence type="ECO:0000313" key="1">
    <source>
        <dbReference type="EMBL" id="CAG6578450.1"/>
    </source>
</evidence>
<sequence length="105" mass="11188">MPHSLMISFSSSRHSYSSMVSISMSPPSPSGSSSESLLLIVFERSQSMCNQTTVKGKLVSSQAALLYTPLAHSTTVEMKMAAKTKFENTSAAAVSSQTELVHASK</sequence>
<proteinExistence type="predicted"/>
<name>A0A8D8JQU5_CULPI</name>
<reference evidence="1" key="1">
    <citation type="submission" date="2021-05" db="EMBL/GenBank/DDBJ databases">
        <authorList>
            <person name="Alioto T."/>
            <person name="Alioto T."/>
            <person name="Gomez Garrido J."/>
        </authorList>
    </citation>
    <scope>NUCLEOTIDE SEQUENCE</scope>
</reference>
<dbReference type="AlphaFoldDB" id="A0A8D8JQU5"/>
<organism evidence="1">
    <name type="scientific">Culex pipiens</name>
    <name type="common">House mosquito</name>
    <dbReference type="NCBI Taxonomy" id="7175"/>
    <lineage>
        <taxon>Eukaryota</taxon>
        <taxon>Metazoa</taxon>
        <taxon>Ecdysozoa</taxon>
        <taxon>Arthropoda</taxon>
        <taxon>Hexapoda</taxon>
        <taxon>Insecta</taxon>
        <taxon>Pterygota</taxon>
        <taxon>Neoptera</taxon>
        <taxon>Endopterygota</taxon>
        <taxon>Diptera</taxon>
        <taxon>Nematocera</taxon>
        <taxon>Culicoidea</taxon>
        <taxon>Culicidae</taxon>
        <taxon>Culicinae</taxon>
        <taxon>Culicini</taxon>
        <taxon>Culex</taxon>
        <taxon>Culex</taxon>
    </lineage>
</organism>